<dbReference type="InterPro" id="IPR030678">
    <property type="entry name" value="Peptide/Ni-bd"/>
</dbReference>
<gene>
    <name evidence="7" type="ORF">AB4Y30_16080</name>
</gene>
<reference evidence="7" key="1">
    <citation type="submission" date="2024-07" db="EMBL/GenBank/DDBJ databases">
        <title>Halotolerant mesophilic bacterium Ornithinibacillus sp. 4-3, sp. nov., isolated from soil.</title>
        <authorList>
            <person name="Sidarenka A.V."/>
            <person name="Guliayeva D.E."/>
            <person name="Leanovich S.I."/>
            <person name="Hileuskaya K.S."/>
            <person name="Akhremchuk A.E."/>
            <person name="Sikolenko M.A."/>
            <person name="Valentovich L.N."/>
        </authorList>
    </citation>
    <scope>NUCLEOTIDE SEQUENCE</scope>
    <source>
        <strain evidence="7">4-3</strain>
    </source>
</reference>
<accession>A0AB39HQE2</accession>
<dbReference type="GO" id="GO:0042597">
    <property type="term" value="C:periplasmic space"/>
    <property type="evidence" value="ECO:0007669"/>
    <property type="project" value="UniProtKB-ARBA"/>
</dbReference>
<evidence type="ECO:0000256" key="3">
    <source>
        <dbReference type="ARBA" id="ARBA00022729"/>
    </source>
</evidence>
<dbReference type="Gene3D" id="3.90.76.10">
    <property type="entry name" value="Dipeptide-binding Protein, Domain 1"/>
    <property type="match status" value="1"/>
</dbReference>
<evidence type="ECO:0000313" key="7">
    <source>
        <dbReference type="EMBL" id="XDK32504.1"/>
    </source>
</evidence>
<evidence type="ECO:0000259" key="6">
    <source>
        <dbReference type="Pfam" id="PF00496"/>
    </source>
</evidence>
<dbReference type="EMBL" id="CP162599">
    <property type="protein sequence ID" value="XDK32504.1"/>
    <property type="molecule type" value="Genomic_DNA"/>
</dbReference>
<feature type="region of interest" description="Disordered" evidence="4">
    <location>
        <begin position="26"/>
        <end position="61"/>
    </location>
</feature>
<evidence type="ECO:0000256" key="1">
    <source>
        <dbReference type="ARBA" id="ARBA00004193"/>
    </source>
</evidence>
<comment type="subcellular location">
    <subcellularLocation>
        <location evidence="1">Cell membrane</location>
        <topology evidence="1">Lipid-anchor</topology>
    </subcellularLocation>
</comment>
<dbReference type="Gene3D" id="3.10.105.10">
    <property type="entry name" value="Dipeptide-binding Protein, Domain 3"/>
    <property type="match status" value="1"/>
</dbReference>
<dbReference type="InterPro" id="IPR039424">
    <property type="entry name" value="SBP_5"/>
</dbReference>
<dbReference type="InterPro" id="IPR000914">
    <property type="entry name" value="SBP_5_dom"/>
</dbReference>
<dbReference type="CDD" id="cd08502">
    <property type="entry name" value="PBP2_NikA_DppA_OppA_like_16"/>
    <property type="match status" value="1"/>
</dbReference>
<evidence type="ECO:0000256" key="2">
    <source>
        <dbReference type="ARBA" id="ARBA00005695"/>
    </source>
</evidence>
<dbReference type="GO" id="GO:0043190">
    <property type="term" value="C:ATP-binding cassette (ABC) transporter complex"/>
    <property type="evidence" value="ECO:0007669"/>
    <property type="project" value="InterPro"/>
</dbReference>
<dbReference type="InterPro" id="IPR023765">
    <property type="entry name" value="SBP_5_CS"/>
</dbReference>
<organism evidence="7">
    <name type="scientific">Ornithinibacillus sp. 4-3</name>
    <dbReference type="NCBI Taxonomy" id="3231488"/>
    <lineage>
        <taxon>Bacteria</taxon>
        <taxon>Bacillati</taxon>
        <taxon>Bacillota</taxon>
        <taxon>Bacilli</taxon>
        <taxon>Bacillales</taxon>
        <taxon>Bacillaceae</taxon>
        <taxon>Ornithinibacillus</taxon>
    </lineage>
</organism>
<dbReference type="PANTHER" id="PTHR30290">
    <property type="entry name" value="PERIPLASMIC BINDING COMPONENT OF ABC TRANSPORTER"/>
    <property type="match status" value="1"/>
</dbReference>
<name>A0AB39HQE2_9BACI</name>
<dbReference type="PROSITE" id="PS01040">
    <property type="entry name" value="SBP_BACTERIAL_5"/>
    <property type="match status" value="1"/>
</dbReference>
<feature type="chain" id="PRO_5044233784" evidence="5">
    <location>
        <begin position="24"/>
        <end position="538"/>
    </location>
</feature>
<dbReference type="GO" id="GO:1904680">
    <property type="term" value="F:peptide transmembrane transporter activity"/>
    <property type="evidence" value="ECO:0007669"/>
    <property type="project" value="TreeGrafter"/>
</dbReference>
<feature type="domain" description="Solute-binding protein family 5" evidence="6">
    <location>
        <begin position="100"/>
        <end position="453"/>
    </location>
</feature>
<dbReference type="Pfam" id="PF00496">
    <property type="entry name" value="SBP_bac_5"/>
    <property type="match status" value="1"/>
</dbReference>
<dbReference type="PROSITE" id="PS51257">
    <property type="entry name" value="PROKAR_LIPOPROTEIN"/>
    <property type="match status" value="1"/>
</dbReference>
<proteinExistence type="inferred from homology"/>
<dbReference type="PIRSF" id="PIRSF002741">
    <property type="entry name" value="MppA"/>
    <property type="match status" value="1"/>
</dbReference>
<keyword evidence="3 5" id="KW-0732">Signal</keyword>
<dbReference type="Gene3D" id="3.40.190.10">
    <property type="entry name" value="Periplasmic binding protein-like II"/>
    <property type="match status" value="1"/>
</dbReference>
<dbReference type="AlphaFoldDB" id="A0AB39HQE2"/>
<dbReference type="PANTHER" id="PTHR30290:SF38">
    <property type="entry name" value="D,D-DIPEPTIDE-BINDING PERIPLASMIC PROTEIN DDPA-RELATED"/>
    <property type="match status" value="1"/>
</dbReference>
<feature type="signal peptide" evidence="5">
    <location>
        <begin position="1"/>
        <end position="23"/>
    </location>
</feature>
<protein>
    <submittedName>
        <fullName evidence="7">ABC transporter substrate-binding protein</fullName>
    </submittedName>
</protein>
<feature type="compositionally biased region" description="Acidic residues" evidence="4">
    <location>
        <begin position="35"/>
        <end position="51"/>
    </location>
</feature>
<sequence length="538" mass="60598">MNLMKKSLFVLFLALLLALVACSKDDEGASTSNDESTDTEEQTDDQEDDGDTSTGQGGDLQYVLNVQPPTMDPVMSTATATRDVARPVFETLVTIDSAYEPQPMLAESWEISDDGLTYTFNLREGIKFHNGEEMTAEDVVASMNRWLEKSATAQSLIGEGSFEEVDEYTVNLLITEPSIFVLSALGGTLQFPGIMPKEVVEAATETGVEDYIGTGPFKFVEWKQDQYIHMEKFADYTPREEEPDGLSGKREALFDNIYINFVPDPNTQLGGIQTGQYDVGYGLSYDMYDQLENTEGVEAMAPIVGQYAMVYNKNLGIFTDVKMRQAVNAALNLEDIASTALNGKYRMASSYMQLEQEAWASNEGEEFYNNPDLEKAEQLLEEAGYDGEPIRFITTREYSYMYDSAVIIKEQLEKVGVNIDLEVYDWPTVVNMRANPEEWDIFITGFPMTMTPVEQLFFNSTWVDGPEDEKTEELLKQISVAETIEEAKEHWDELQGHSWEIVPITKISDYTMIMGVSERVEGFQFLDGPILWNIGFKE</sequence>
<evidence type="ECO:0000256" key="5">
    <source>
        <dbReference type="SAM" id="SignalP"/>
    </source>
</evidence>
<comment type="similarity">
    <text evidence="2">Belongs to the bacterial solute-binding protein 5 family.</text>
</comment>
<dbReference type="RefSeq" id="WP_368653192.1">
    <property type="nucleotide sequence ID" value="NZ_CP162599.1"/>
</dbReference>
<dbReference type="GO" id="GO:0015833">
    <property type="term" value="P:peptide transport"/>
    <property type="evidence" value="ECO:0007669"/>
    <property type="project" value="TreeGrafter"/>
</dbReference>
<dbReference type="SUPFAM" id="SSF53850">
    <property type="entry name" value="Periplasmic binding protein-like II"/>
    <property type="match status" value="1"/>
</dbReference>
<evidence type="ECO:0000256" key="4">
    <source>
        <dbReference type="SAM" id="MobiDB-lite"/>
    </source>
</evidence>